<evidence type="ECO:0000256" key="2">
    <source>
        <dbReference type="ARBA" id="ARBA00023125"/>
    </source>
</evidence>
<sequence length="184" mass="21932">MGNLTSSRTQVLIKNTFMDLLREKPFSSITINNICEKAMIHRSTFYRYYDDKYELFSDAANTIARNLFEQTKQGLELEHTLFEEVIKYIDVNRALFFNVTIKNNSRELYDNLIQLGSEILYENSIKYNDLLSMQIRNSVYPKIICDFYCSGFFEIIKKWIDNEYPFSKEELIYIINNFLINEPK</sequence>
<proteinExistence type="predicted"/>
<dbReference type="PANTHER" id="PTHR43479:SF16">
    <property type="entry name" value="HTH TETR-TYPE DOMAIN-CONTAINING PROTEIN"/>
    <property type="match status" value="1"/>
</dbReference>
<accession>A0A1Y5Z9Y6</accession>
<evidence type="ECO:0000259" key="4">
    <source>
        <dbReference type="PROSITE" id="PS50977"/>
    </source>
</evidence>
<organism evidence="5 6">
    <name type="scientific">Bacillus pacificus</name>
    <dbReference type="NCBI Taxonomy" id="2026187"/>
    <lineage>
        <taxon>Bacteria</taxon>
        <taxon>Bacillati</taxon>
        <taxon>Bacillota</taxon>
        <taxon>Bacilli</taxon>
        <taxon>Bacillales</taxon>
        <taxon>Bacillaceae</taxon>
        <taxon>Bacillus</taxon>
        <taxon>Bacillus cereus group</taxon>
    </lineage>
</organism>
<feature type="DNA-binding region" description="H-T-H motif" evidence="3">
    <location>
        <begin position="30"/>
        <end position="49"/>
    </location>
</feature>
<dbReference type="InterPro" id="IPR039532">
    <property type="entry name" value="TetR_C_Firmicutes"/>
</dbReference>
<gene>
    <name evidence="5" type="ORF">BACERE00191_01368</name>
</gene>
<reference evidence="6" key="1">
    <citation type="submission" date="2017-04" db="EMBL/GenBank/DDBJ databases">
        <authorList>
            <person name="Criscuolo A."/>
        </authorList>
    </citation>
    <scope>NUCLEOTIDE SEQUENCE [LARGE SCALE GENOMIC DNA]</scope>
</reference>
<feature type="domain" description="HTH tetR-type" evidence="4">
    <location>
        <begin position="7"/>
        <end position="67"/>
    </location>
</feature>
<dbReference type="PROSITE" id="PS50977">
    <property type="entry name" value="HTH_TETR_2"/>
    <property type="match status" value="1"/>
</dbReference>
<evidence type="ECO:0000313" key="5">
    <source>
        <dbReference type="EMBL" id="SMD82323.1"/>
    </source>
</evidence>
<dbReference type="InterPro" id="IPR009057">
    <property type="entry name" value="Homeodomain-like_sf"/>
</dbReference>
<dbReference type="Gene3D" id="1.10.357.10">
    <property type="entry name" value="Tetracycline Repressor, domain 2"/>
    <property type="match status" value="1"/>
</dbReference>
<keyword evidence="1" id="KW-0678">Repressor</keyword>
<dbReference type="InterPro" id="IPR001647">
    <property type="entry name" value="HTH_TetR"/>
</dbReference>
<evidence type="ECO:0000256" key="1">
    <source>
        <dbReference type="ARBA" id="ARBA00022491"/>
    </source>
</evidence>
<dbReference type="GO" id="GO:0003677">
    <property type="term" value="F:DNA binding"/>
    <property type="evidence" value="ECO:0007669"/>
    <property type="project" value="UniProtKB-UniRule"/>
</dbReference>
<dbReference type="PANTHER" id="PTHR43479">
    <property type="entry name" value="ACREF/ENVCD OPERON REPRESSOR-RELATED"/>
    <property type="match status" value="1"/>
</dbReference>
<dbReference type="SUPFAM" id="SSF46689">
    <property type="entry name" value="Homeodomain-like"/>
    <property type="match status" value="1"/>
</dbReference>
<evidence type="ECO:0000313" key="6">
    <source>
        <dbReference type="Proteomes" id="UP000194499"/>
    </source>
</evidence>
<dbReference type="Pfam" id="PF14278">
    <property type="entry name" value="TetR_C_8"/>
    <property type="match status" value="1"/>
</dbReference>
<dbReference type="AlphaFoldDB" id="A0A1Y5Z9Y6"/>
<name>A0A1Y5Z9Y6_9BACI</name>
<protein>
    <submittedName>
        <fullName evidence="5">Bacterial regulatory proteins, tetR family</fullName>
    </submittedName>
</protein>
<evidence type="ECO:0000256" key="3">
    <source>
        <dbReference type="PROSITE-ProRule" id="PRU00335"/>
    </source>
</evidence>
<dbReference type="Proteomes" id="UP000194499">
    <property type="component" value="Unassembled WGS sequence"/>
</dbReference>
<dbReference type="InterPro" id="IPR050624">
    <property type="entry name" value="HTH-type_Tx_Regulator"/>
</dbReference>
<dbReference type="Pfam" id="PF00440">
    <property type="entry name" value="TetR_N"/>
    <property type="match status" value="1"/>
</dbReference>
<keyword evidence="2 3" id="KW-0238">DNA-binding</keyword>
<dbReference type="EMBL" id="FWZB01000030">
    <property type="protein sequence ID" value="SMD82323.1"/>
    <property type="molecule type" value="Genomic_DNA"/>
</dbReference>